<sequence length="449" mass="50188">MTQKLIVAKFGGTSVADFNAMSHSADIIINNSNIRLVVLSASARITNILVSLSEGKDKSNRLYLINKISNIQNSIIYKIKENNSLKILINNMIGSIEILAEKAYRINSESLKDEIVSYGELMSSIIFVNILRERRMNVEWFDVRNVMKTNDNFGCAQPDINTLSNLVNKYLKPLIIHKIVVTQGFIGSEIQGRTTTLGRGGSDYTAALLGEALRATRIDIWTDVSGIYTTDPHLVATAKRIDEITFKEAAEMAIFGAKVLHPSTLLPAARSNIPVFVSSSKNPEKGGTYVCNKTDTTPLFRALALRRRQTLLNLRSLNIFHQLDFLARITNTLSNHGIYIDLLTSSEVNVAITFNDSYQSRGINIINNKLLCELSSFCHVNIEDNLSLIAIIGNNLSKANGICKMIFGMLEPFNLRMIYYGISNYNICFIVSNIDSENIIRILHHNLFE</sequence>
<feature type="binding site" evidence="9">
    <location>
        <begin position="9"/>
        <end position="12"/>
    </location>
    <ligand>
        <name>ATP</name>
        <dbReference type="ChEBI" id="CHEBI:30616"/>
    </ligand>
</feature>
<dbReference type="Gene3D" id="3.40.1160.10">
    <property type="entry name" value="Acetylglutamate kinase-like"/>
    <property type="match status" value="1"/>
</dbReference>
<evidence type="ECO:0000313" key="15">
    <source>
        <dbReference type="Proteomes" id="UP000295937"/>
    </source>
</evidence>
<dbReference type="SUPFAM" id="SSF55021">
    <property type="entry name" value="ACT-like"/>
    <property type="match status" value="2"/>
</dbReference>
<dbReference type="GO" id="GO:0009089">
    <property type="term" value="P:lysine biosynthetic process via diaminopimelate"/>
    <property type="evidence" value="ECO:0007669"/>
    <property type="project" value="UniProtKB-UniPathway"/>
</dbReference>
<keyword evidence="4 9" id="KW-0547">Nucleotide-binding</keyword>
<dbReference type="PANTHER" id="PTHR21499">
    <property type="entry name" value="ASPARTATE KINASE"/>
    <property type="match status" value="1"/>
</dbReference>
<dbReference type="GO" id="GO:0005524">
    <property type="term" value="F:ATP binding"/>
    <property type="evidence" value="ECO:0007669"/>
    <property type="project" value="UniProtKB-KW"/>
</dbReference>
<dbReference type="InterPro" id="IPR005260">
    <property type="entry name" value="Asp_kin_monofn"/>
</dbReference>
<evidence type="ECO:0000256" key="9">
    <source>
        <dbReference type="PIRSR" id="PIRSR000726-1"/>
    </source>
</evidence>
<evidence type="ECO:0000256" key="6">
    <source>
        <dbReference type="ARBA" id="ARBA00022840"/>
    </source>
</evidence>
<dbReference type="NCBIfam" id="TIGR00657">
    <property type="entry name" value="asp_kinases"/>
    <property type="match status" value="1"/>
</dbReference>
<feature type="binding site" evidence="9">
    <location>
        <position position="46"/>
    </location>
    <ligand>
        <name>substrate</name>
    </ligand>
</feature>
<comment type="pathway">
    <text evidence="11">Amino-acid biosynthesis; L-threonine biosynthesis; L-threonine from L-aspartate: step 1/5.</text>
</comment>
<organism evidence="14 15">
    <name type="scientific">Candidatus Pantoea edessiphila</name>
    <dbReference type="NCBI Taxonomy" id="2044610"/>
    <lineage>
        <taxon>Bacteria</taxon>
        <taxon>Pseudomonadati</taxon>
        <taxon>Pseudomonadota</taxon>
        <taxon>Gammaproteobacteria</taxon>
        <taxon>Enterobacterales</taxon>
        <taxon>Erwiniaceae</taxon>
        <taxon>Pantoea</taxon>
    </lineage>
</organism>
<evidence type="ECO:0000256" key="2">
    <source>
        <dbReference type="ARBA" id="ARBA00010122"/>
    </source>
</evidence>
<evidence type="ECO:0000256" key="3">
    <source>
        <dbReference type="ARBA" id="ARBA00022679"/>
    </source>
</evidence>
<dbReference type="AlphaFoldDB" id="A0A2P5T1V2"/>
<feature type="binding site" evidence="9">
    <location>
        <position position="120"/>
    </location>
    <ligand>
        <name>substrate</name>
    </ligand>
</feature>
<dbReference type="RefSeq" id="WP_136132415.1">
    <property type="nucleotide sequence ID" value="NZ_PDKR01000002.1"/>
</dbReference>
<dbReference type="InterPro" id="IPR001341">
    <property type="entry name" value="Asp_kinase"/>
</dbReference>
<dbReference type="GO" id="GO:0009088">
    <property type="term" value="P:threonine biosynthetic process"/>
    <property type="evidence" value="ECO:0007669"/>
    <property type="project" value="UniProtKB-UniPathway"/>
</dbReference>
<dbReference type="Gene3D" id="1.20.120.1320">
    <property type="entry name" value="Aspartokinase, catalytic domain"/>
    <property type="match status" value="1"/>
</dbReference>
<proteinExistence type="inferred from homology"/>
<comment type="caution">
    <text evidence="14">The sequence shown here is derived from an EMBL/GenBank/DDBJ whole genome shotgun (WGS) entry which is preliminary data.</text>
</comment>
<evidence type="ECO:0000313" key="14">
    <source>
        <dbReference type="EMBL" id="PPI88579.1"/>
    </source>
</evidence>
<keyword evidence="11" id="KW-0028">Amino-acid biosynthesis</keyword>
<dbReference type="InterPro" id="IPR045865">
    <property type="entry name" value="ACT-like_dom_sf"/>
</dbReference>
<evidence type="ECO:0000256" key="10">
    <source>
        <dbReference type="RuleBase" id="RU003448"/>
    </source>
</evidence>
<dbReference type="Pfam" id="PF22468">
    <property type="entry name" value="ACT_9"/>
    <property type="match status" value="1"/>
</dbReference>
<comment type="similarity">
    <text evidence="2 10">Belongs to the aspartokinase family.</text>
</comment>
<dbReference type="EC" id="2.7.2.4" evidence="10"/>
<comment type="pathway">
    <text evidence="1 11">Amino-acid biosynthesis; L-lysine biosynthesis via DAP pathway; (S)-tetrahydrodipicolinate from L-aspartate: step 1/4.</text>
</comment>
<dbReference type="UniPathway" id="UPA00050">
    <property type="reaction ID" value="UER00461"/>
</dbReference>
<evidence type="ECO:0000259" key="13">
    <source>
        <dbReference type="Pfam" id="PF22468"/>
    </source>
</evidence>
<reference evidence="14 15" key="1">
    <citation type="journal article" date="2018" name="Genome Biol. Evol.">
        <title>Cladogenesis and Genomic Streamlining in Extracellular Endosymbionts of Tropical Stink Bugs.</title>
        <authorList>
            <person name="Otero-Bravo A."/>
            <person name="Goffredi S."/>
            <person name="Sabree Z.L."/>
        </authorList>
    </citation>
    <scope>NUCLEOTIDE SEQUENCE [LARGE SCALE GENOMIC DNA]</scope>
    <source>
        <strain evidence="14 15">SoEO</strain>
    </source>
</reference>
<dbReference type="EMBL" id="PDKR01000002">
    <property type="protein sequence ID" value="PPI88579.1"/>
    <property type="molecule type" value="Genomic_DNA"/>
</dbReference>
<comment type="catalytic activity">
    <reaction evidence="8 10">
        <text>L-aspartate + ATP = 4-phospho-L-aspartate + ADP</text>
        <dbReference type="Rhea" id="RHEA:23776"/>
        <dbReference type="ChEBI" id="CHEBI:29991"/>
        <dbReference type="ChEBI" id="CHEBI:30616"/>
        <dbReference type="ChEBI" id="CHEBI:57535"/>
        <dbReference type="ChEBI" id="CHEBI:456216"/>
        <dbReference type="EC" id="2.7.2.4"/>
    </reaction>
</comment>
<gene>
    <name evidence="14" type="ORF">CRV09_01585</name>
</gene>
<dbReference type="UniPathway" id="UPA00034">
    <property type="reaction ID" value="UER00015"/>
</dbReference>
<dbReference type="InterPro" id="IPR054352">
    <property type="entry name" value="ACT_Aspartokinase"/>
</dbReference>
<evidence type="ECO:0000256" key="7">
    <source>
        <dbReference type="ARBA" id="ARBA00023154"/>
    </source>
</evidence>
<feature type="binding site" evidence="9">
    <location>
        <position position="228"/>
    </location>
    <ligand>
        <name>ATP</name>
        <dbReference type="ChEBI" id="CHEBI:30616"/>
    </ligand>
</feature>
<evidence type="ECO:0000256" key="1">
    <source>
        <dbReference type="ARBA" id="ARBA00004766"/>
    </source>
</evidence>
<feature type="domain" description="Aspartokinase ACT" evidence="13">
    <location>
        <begin position="389"/>
        <end position="446"/>
    </location>
</feature>
<keyword evidence="5 10" id="KW-0418">Kinase</keyword>
<dbReference type="GO" id="GO:0004072">
    <property type="term" value="F:aspartate kinase activity"/>
    <property type="evidence" value="ECO:0007669"/>
    <property type="project" value="UniProtKB-EC"/>
</dbReference>
<dbReference type="GO" id="GO:0009090">
    <property type="term" value="P:homoserine biosynthetic process"/>
    <property type="evidence" value="ECO:0007669"/>
    <property type="project" value="TreeGrafter"/>
</dbReference>
<dbReference type="InterPro" id="IPR018042">
    <property type="entry name" value="Aspartate_kinase_CS"/>
</dbReference>
<evidence type="ECO:0000256" key="11">
    <source>
        <dbReference type="RuleBase" id="RU004249"/>
    </source>
</evidence>
<feature type="domain" description="Aspartate/glutamate/uridylate kinase" evidence="12">
    <location>
        <begin position="4"/>
        <end position="277"/>
    </location>
</feature>
<dbReference type="InterPro" id="IPR036393">
    <property type="entry name" value="AceGlu_kinase-like_sf"/>
</dbReference>
<evidence type="ECO:0000256" key="5">
    <source>
        <dbReference type="ARBA" id="ARBA00022777"/>
    </source>
</evidence>
<feature type="binding site" evidence="9">
    <location>
        <begin position="222"/>
        <end position="223"/>
    </location>
    <ligand>
        <name>ATP</name>
        <dbReference type="ChEBI" id="CHEBI:30616"/>
    </ligand>
</feature>
<dbReference type="SUPFAM" id="SSF53633">
    <property type="entry name" value="Carbamate kinase-like"/>
    <property type="match status" value="1"/>
</dbReference>
<keyword evidence="6 9" id="KW-0067">ATP-binding</keyword>
<comment type="pathway">
    <text evidence="11">Amino-acid biosynthesis; L-methionine biosynthesis via de novo pathway; L-homoserine from L-aspartate: step 1/3.</text>
</comment>
<dbReference type="UniPathway" id="UPA00051">
    <property type="reaction ID" value="UER00462"/>
</dbReference>
<keyword evidence="3 10" id="KW-0808">Transferase</keyword>
<feature type="binding site" evidence="9">
    <location>
        <begin position="258"/>
        <end position="259"/>
    </location>
    <ligand>
        <name>ATP</name>
        <dbReference type="ChEBI" id="CHEBI:30616"/>
    </ligand>
</feature>
<dbReference type="NCBIfam" id="TIGR00656">
    <property type="entry name" value="asp_kin_monofn"/>
    <property type="match status" value="1"/>
</dbReference>
<dbReference type="NCBIfam" id="NF006570">
    <property type="entry name" value="PRK09084.1"/>
    <property type="match status" value="1"/>
</dbReference>
<dbReference type="PROSITE" id="PS00324">
    <property type="entry name" value="ASPARTOKINASE"/>
    <property type="match status" value="1"/>
</dbReference>
<evidence type="ECO:0000256" key="4">
    <source>
        <dbReference type="ARBA" id="ARBA00022741"/>
    </source>
</evidence>
<keyword evidence="7" id="KW-0457">Lysine biosynthesis</keyword>
<dbReference type="PIRSF" id="PIRSF000726">
    <property type="entry name" value="Asp_kin"/>
    <property type="match status" value="1"/>
</dbReference>
<dbReference type="GO" id="GO:0005829">
    <property type="term" value="C:cytosol"/>
    <property type="evidence" value="ECO:0007669"/>
    <property type="project" value="TreeGrafter"/>
</dbReference>
<dbReference type="OrthoDB" id="9799110at2"/>
<protein>
    <recommendedName>
        <fullName evidence="10">Aspartokinase</fullName>
        <ecNumber evidence="10">2.7.2.4</ecNumber>
    </recommendedName>
</protein>
<evidence type="ECO:0000259" key="12">
    <source>
        <dbReference type="Pfam" id="PF00696"/>
    </source>
</evidence>
<dbReference type="Pfam" id="PF00696">
    <property type="entry name" value="AA_kinase"/>
    <property type="match status" value="1"/>
</dbReference>
<dbReference type="InterPro" id="IPR042199">
    <property type="entry name" value="AsparK_Bifunc_asparK/hSer_DH"/>
</dbReference>
<accession>A0A2P5T1V2</accession>
<name>A0A2P5T1V2_9GAMM</name>
<dbReference type="Gene3D" id="3.30.70.260">
    <property type="match status" value="2"/>
</dbReference>
<dbReference type="InterPro" id="IPR001048">
    <property type="entry name" value="Asp/Glu/Uridylate_kinase"/>
</dbReference>
<dbReference type="PANTHER" id="PTHR21499:SF59">
    <property type="entry name" value="ASPARTOKINASE"/>
    <property type="match status" value="1"/>
</dbReference>
<evidence type="ECO:0000256" key="8">
    <source>
        <dbReference type="ARBA" id="ARBA00047872"/>
    </source>
</evidence>
<dbReference type="Proteomes" id="UP000295937">
    <property type="component" value="Unassembled WGS sequence"/>
</dbReference>